<dbReference type="RefSeq" id="YP_008242132.1">
    <property type="nucleotide sequence ID" value="NC_021803.1"/>
</dbReference>
<dbReference type="OrthoDB" id="39535at10239"/>
<name>S0A5Q8_9CAUD</name>
<gene>
    <name evidence="1" type="ORF">Phi13:2_gp107</name>
</gene>
<dbReference type="KEGG" id="vg:16881435"/>
<keyword evidence="2" id="KW-1185">Reference proteome</keyword>
<sequence length="39" mass="4502">MTTTLFWVGLILAVIVCGKCKLVKSPDYRDKVEENDWMV</sequence>
<evidence type="ECO:0000313" key="1">
    <source>
        <dbReference type="EMBL" id="AGO49717.1"/>
    </source>
</evidence>
<dbReference type="GeneID" id="16881435"/>
<reference evidence="2" key="2">
    <citation type="submission" date="2013-03" db="EMBL/GenBank/DDBJ databases">
        <title>The Cellulophaga phages: a novel, diverse, and globally ubiquitous model system.</title>
        <authorList>
            <person name="Holmfeldt K."/>
            <person name="Solonenko N."/>
            <person name="Shah M."/>
            <person name="Corrier K."/>
            <person name="Riemann L."/>
            <person name="VerBerkmoes N.C."/>
            <person name="Sullivan M.B."/>
        </authorList>
    </citation>
    <scope>NUCLEOTIDE SEQUENCE [LARGE SCALE GENOMIC DNA]</scope>
</reference>
<proteinExistence type="predicted"/>
<accession>S0A5Q8</accession>
<protein>
    <submittedName>
        <fullName evidence="1">Uncharacterized protein</fullName>
    </submittedName>
</protein>
<organism evidence="1 2">
    <name type="scientific">Cellulophaga phage phi13:2</name>
    <dbReference type="NCBI Taxonomy" id="1328030"/>
    <lineage>
        <taxon>Viruses</taxon>
        <taxon>Duplodnaviria</taxon>
        <taxon>Heunggongvirae</taxon>
        <taxon>Uroviricota</taxon>
        <taxon>Caudoviricetes</taxon>
        <taxon>Pachyviridae</taxon>
        <taxon>Baltivirus</taxon>
        <taxon>Baltivirus phi13duo</taxon>
    </lineage>
</organism>
<evidence type="ECO:0000313" key="2">
    <source>
        <dbReference type="Proteomes" id="UP000014736"/>
    </source>
</evidence>
<dbReference type="Proteomes" id="UP000014736">
    <property type="component" value="Segment"/>
</dbReference>
<reference evidence="1 2" key="1">
    <citation type="journal article" date="2013" name="Proc. Natl. Acad. Sci. U.S.A.">
        <title>Twelve previously unknown phage genera are ubiquitous in global oceans.</title>
        <authorList>
            <person name="Holmfeldt K."/>
            <person name="Solonenko N."/>
            <person name="Shah M."/>
            <person name="Corrier K."/>
            <person name="Riemann L."/>
            <person name="Verberkmoes N.C."/>
            <person name="Sullivan M.B."/>
        </authorList>
    </citation>
    <scope>NUCLEOTIDE SEQUENCE [LARGE SCALE GENOMIC DNA]</scope>
    <source>
        <strain evidence="1">Phi13:2</strain>
    </source>
</reference>
<dbReference type="EMBL" id="KC821633">
    <property type="protein sequence ID" value="AGO49717.1"/>
    <property type="molecule type" value="Genomic_DNA"/>
</dbReference>